<dbReference type="EMBL" id="JARKIE010000527">
    <property type="protein sequence ID" value="KAJ7629886.1"/>
    <property type="molecule type" value="Genomic_DNA"/>
</dbReference>
<gene>
    <name evidence="3" type="ORF">B0H17DRAFT_1109392</name>
</gene>
<feature type="transmembrane region" description="Helical" evidence="1">
    <location>
        <begin position="248"/>
        <end position="268"/>
    </location>
</feature>
<protein>
    <recommendedName>
        <fullName evidence="2">DUF6533 domain-containing protein</fullName>
    </recommendedName>
</protein>
<accession>A0AAD7FKJ1</accession>
<feature type="transmembrane region" description="Helical" evidence="1">
    <location>
        <begin position="67"/>
        <end position="88"/>
    </location>
</feature>
<reference evidence="3" key="1">
    <citation type="submission" date="2023-03" db="EMBL/GenBank/DDBJ databases">
        <title>Massive genome expansion in bonnet fungi (Mycena s.s.) driven by repeated elements and novel gene families across ecological guilds.</title>
        <authorList>
            <consortium name="Lawrence Berkeley National Laboratory"/>
            <person name="Harder C.B."/>
            <person name="Miyauchi S."/>
            <person name="Viragh M."/>
            <person name="Kuo A."/>
            <person name="Thoen E."/>
            <person name="Andreopoulos B."/>
            <person name="Lu D."/>
            <person name="Skrede I."/>
            <person name="Drula E."/>
            <person name="Henrissat B."/>
            <person name="Morin E."/>
            <person name="Kohler A."/>
            <person name="Barry K."/>
            <person name="LaButti K."/>
            <person name="Morin E."/>
            <person name="Salamov A."/>
            <person name="Lipzen A."/>
            <person name="Mereny Z."/>
            <person name="Hegedus B."/>
            <person name="Baldrian P."/>
            <person name="Stursova M."/>
            <person name="Weitz H."/>
            <person name="Taylor A."/>
            <person name="Grigoriev I.V."/>
            <person name="Nagy L.G."/>
            <person name="Martin F."/>
            <person name="Kauserud H."/>
        </authorList>
    </citation>
    <scope>NUCLEOTIDE SEQUENCE</scope>
    <source>
        <strain evidence="3">CBHHK067</strain>
    </source>
</reference>
<sequence>MIPEEAVGLVVDVATTLTAQQALEIEITRYVNAAAFVILLYDHLLSLGSEINLIWTAKFTSAKAMFLFIRYMVPCALALYTVQLSGLSHIMLNDLFCRCWMGFAAFMGWTTVAISNFLILLRLWVIWDRNRKLVIYTSLCYLVAQIMGLVAAALLVWRMNISLYWNDLAGMCGFKEPQPPVAILWAPGTAFEVVLFGITWWNALTQPRSSNAPLAAAIYHDGFLYFLLLLCLRLTNTVLAAAAPPGLIFIAMFPVWCATTTTTCRLVIKLRQITEDQRLPDSAVTPSDDTHVMHGDYDQLVRSGVHIEMLRSVGPSTPMREPSGWY</sequence>
<keyword evidence="1" id="KW-0472">Membrane</keyword>
<keyword evidence="4" id="KW-1185">Reference proteome</keyword>
<dbReference type="AlphaFoldDB" id="A0AAD7FKJ1"/>
<dbReference type="Proteomes" id="UP001221757">
    <property type="component" value="Unassembled WGS sequence"/>
</dbReference>
<organism evidence="3 4">
    <name type="scientific">Mycena rosella</name>
    <name type="common">Pink bonnet</name>
    <name type="synonym">Agaricus rosellus</name>
    <dbReference type="NCBI Taxonomy" id="1033263"/>
    <lineage>
        <taxon>Eukaryota</taxon>
        <taxon>Fungi</taxon>
        <taxon>Dikarya</taxon>
        <taxon>Basidiomycota</taxon>
        <taxon>Agaricomycotina</taxon>
        <taxon>Agaricomycetes</taxon>
        <taxon>Agaricomycetidae</taxon>
        <taxon>Agaricales</taxon>
        <taxon>Marasmiineae</taxon>
        <taxon>Mycenaceae</taxon>
        <taxon>Mycena</taxon>
    </lineage>
</organism>
<dbReference type="Pfam" id="PF20151">
    <property type="entry name" value="DUF6533"/>
    <property type="match status" value="1"/>
</dbReference>
<feature type="transmembrane region" description="Helical" evidence="1">
    <location>
        <begin position="100"/>
        <end position="121"/>
    </location>
</feature>
<comment type="caution">
    <text evidence="3">The sequence shown here is derived from an EMBL/GenBank/DDBJ whole genome shotgun (WGS) entry which is preliminary data.</text>
</comment>
<name>A0AAD7FKJ1_MYCRO</name>
<feature type="transmembrane region" description="Helical" evidence="1">
    <location>
        <begin position="133"/>
        <end position="157"/>
    </location>
</feature>
<keyword evidence="1" id="KW-0812">Transmembrane</keyword>
<evidence type="ECO:0000256" key="1">
    <source>
        <dbReference type="SAM" id="Phobius"/>
    </source>
</evidence>
<proteinExistence type="predicted"/>
<dbReference type="InterPro" id="IPR045340">
    <property type="entry name" value="DUF6533"/>
</dbReference>
<evidence type="ECO:0000313" key="4">
    <source>
        <dbReference type="Proteomes" id="UP001221757"/>
    </source>
</evidence>
<evidence type="ECO:0000259" key="2">
    <source>
        <dbReference type="Pfam" id="PF20151"/>
    </source>
</evidence>
<feature type="transmembrane region" description="Helical" evidence="1">
    <location>
        <begin position="183"/>
        <end position="203"/>
    </location>
</feature>
<evidence type="ECO:0000313" key="3">
    <source>
        <dbReference type="EMBL" id="KAJ7629886.1"/>
    </source>
</evidence>
<keyword evidence="1" id="KW-1133">Transmembrane helix</keyword>
<feature type="domain" description="DUF6533" evidence="2">
    <location>
        <begin position="30"/>
        <end position="74"/>
    </location>
</feature>
<feature type="transmembrane region" description="Helical" evidence="1">
    <location>
        <begin position="223"/>
        <end position="242"/>
    </location>
</feature>
<feature type="transmembrane region" description="Helical" evidence="1">
    <location>
        <begin position="33"/>
        <end position="55"/>
    </location>
</feature>